<organism evidence="4 5">
    <name type="scientific">Blomia tropicalis</name>
    <name type="common">Mite</name>
    <dbReference type="NCBI Taxonomy" id="40697"/>
    <lineage>
        <taxon>Eukaryota</taxon>
        <taxon>Metazoa</taxon>
        <taxon>Ecdysozoa</taxon>
        <taxon>Arthropoda</taxon>
        <taxon>Chelicerata</taxon>
        <taxon>Arachnida</taxon>
        <taxon>Acari</taxon>
        <taxon>Acariformes</taxon>
        <taxon>Sarcoptiformes</taxon>
        <taxon>Astigmata</taxon>
        <taxon>Glycyphagoidea</taxon>
        <taxon>Echimyopodidae</taxon>
        <taxon>Blomia</taxon>
    </lineage>
</organism>
<evidence type="ECO:0000256" key="2">
    <source>
        <dbReference type="ARBA" id="ARBA00016949"/>
    </source>
</evidence>
<dbReference type="OMA" id="HAIYKLT"/>
<comment type="similarity">
    <text evidence="1">Belongs to the thioredoxin family.</text>
</comment>
<dbReference type="Gene3D" id="3.40.30.10">
    <property type="entry name" value="Glutaredoxin"/>
    <property type="match status" value="1"/>
</dbReference>
<feature type="domain" description="Thioredoxin" evidence="3">
    <location>
        <begin position="10"/>
        <end position="123"/>
    </location>
</feature>
<dbReference type="PANTHER" id="PTHR12452:SF0">
    <property type="entry name" value="THIOREDOXIN DOMAIN-CONTAINING PROTEIN 17"/>
    <property type="match status" value="1"/>
</dbReference>
<reference evidence="4" key="1">
    <citation type="submission" date="2022-12" db="EMBL/GenBank/DDBJ databases">
        <title>Genome assemblies of Blomia tropicalis.</title>
        <authorList>
            <person name="Cui Y."/>
        </authorList>
    </citation>
    <scope>NUCLEOTIDE SEQUENCE</scope>
    <source>
        <tissue evidence="4">Adult mites</tissue>
    </source>
</reference>
<dbReference type="GO" id="GO:0005829">
    <property type="term" value="C:cytosol"/>
    <property type="evidence" value="ECO:0007669"/>
    <property type="project" value="TreeGrafter"/>
</dbReference>
<accession>A0A9Q0M8X2</accession>
<protein>
    <recommendedName>
        <fullName evidence="2">Thioredoxin domain-containing protein 17</fullName>
    </recommendedName>
</protein>
<name>A0A9Q0M8X2_BLOTA</name>
<evidence type="ECO:0000313" key="5">
    <source>
        <dbReference type="Proteomes" id="UP001142055"/>
    </source>
</evidence>
<dbReference type="Pfam" id="PF06110">
    <property type="entry name" value="TXD17-like_Trx"/>
    <property type="match status" value="1"/>
</dbReference>
<keyword evidence="5" id="KW-1185">Reference proteome</keyword>
<proteinExistence type="inferred from homology"/>
<dbReference type="InterPro" id="IPR036249">
    <property type="entry name" value="Thioredoxin-like_sf"/>
</dbReference>
<dbReference type="PANTHER" id="PTHR12452">
    <property type="entry name" value="42-9-9 PROTEIN-RELATED"/>
    <property type="match status" value="1"/>
</dbReference>
<dbReference type="OrthoDB" id="78947at2759"/>
<evidence type="ECO:0000256" key="1">
    <source>
        <dbReference type="ARBA" id="ARBA00008987"/>
    </source>
</evidence>
<dbReference type="InterPro" id="IPR010357">
    <property type="entry name" value="TXNDC17_dom"/>
</dbReference>
<comment type="caution">
    <text evidence="4">The sequence shown here is derived from an EMBL/GenBank/DDBJ whole genome shotgun (WGS) entry which is preliminary data.</text>
</comment>
<dbReference type="InterPro" id="IPR045108">
    <property type="entry name" value="TXNDC17-like"/>
</dbReference>
<dbReference type="GO" id="GO:0047134">
    <property type="term" value="F:protein-disulfide reductase [NAD(P)H] activity"/>
    <property type="evidence" value="ECO:0007669"/>
    <property type="project" value="InterPro"/>
</dbReference>
<sequence length="145" mass="15912">MKQLTANSLLELDQFVKEYDSTKTIVLLFTGTKTENGKSWCPDCVVADPIVESVVDQLKSDDGIVFITVPVGDLPTWKSASNQYRSHAQYKVSCVPTMINLKKGQRLEEGGCADENMVKQLFQGTLESATMSKAGTCEGGVCRIR</sequence>
<dbReference type="EMBL" id="JAPWDV010000002">
    <property type="protein sequence ID" value="KAJ6220828.1"/>
    <property type="molecule type" value="Genomic_DNA"/>
</dbReference>
<evidence type="ECO:0000313" key="4">
    <source>
        <dbReference type="EMBL" id="KAJ6220828.1"/>
    </source>
</evidence>
<dbReference type="SUPFAM" id="SSF52833">
    <property type="entry name" value="Thioredoxin-like"/>
    <property type="match status" value="1"/>
</dbReference>
<gene>
    <name evidence="4" type="ORF">RDWZM_006640</name>
</gene>
<dbReference type="Proteomes" id="UP001142055">
    <property type="component" value="Chromosome 2"/>
</dbReference>
<evidence type="ECO:0000259" key="3">
    <source>
        <dbReference type="Pfam" id="PF06110"/>
    </source>
</evidence>
<dbReference type="AlphaFoldDB" id="A0A9Q0M8X2"/>